<evidence type="ECO:0000256" key="2">
    <source>
        <dbReference type="PROSITE-ProRule" id="PRU00192"/>
    </source>
</evidence>
<dbReference type="STRING" id="1890683.A0A427YJ54"/>
<keyword evidence="1 2" id="KW-0728">SH3 domain</keyword>
<name>A0A427YJ54_9TREE</name>
<evidence type="ECO:0000313" key="6">
    <source>
        <dbReference type="EMBL" id="RSH91107.1"/>
    </source>
</evidence>
<dbReference type="Pfam" id="PF20842">
    <property type="entry name" value="Rax2_2"/>
    <property type="match status" value="1"/>
</dbReference>
<dbReference type="InterPro" id="IPR015915">
    <property type="entry name" value="Kelch-typ_b-propeller"/>
</dbReference>
<dbReference type="InterPro" id="IPR048265">
    <property type="entry name" value="Rax2-like_third"/>
</dbReference>
<dbReference type="Gene3D" id="2.120.10.80">
    <property type="entry name" value="Kelch-type beta propeller"/>
    <property type="match status" value="1"/>
</dbReference>
<sequence>MASTSAPSALPQVDFSKMGTVGLGGSFAGLDWWSSSSPFASGSSGHFSTTGDTLLVQGSDGSITALGSTNAGGKIEALCWTNSTANGTVYIGGSFSSLGGVSSANIIAYDTAFHAVSSGLSGPVNSLYCDNTHSQVWIGGSFNAPTGSGGNVALWSTSSSSWSSVEFGGLNGPVDSISSSANGSSLYFAGSFTTTFLSNSSSTLNSTNVTSIPSAPSNTTTTGNSGYLTPVTLPSISSNTGNLSIVAGPSTSNSQYDNPNVLLCPGEGVWMAQDNTISNVDLLGYNYWRATGIRVTNGLVDGRGATTFCITSLPDNTQLNMTYTDPTTGKNETCWEYCPLYTDSSIGAQDFVFTAGTRNMTGLQMQLKGWIGDGAALSSLQLLSDGASASAVTSANTGGCSGSSQSSAQTTGDWTSHTTSTDIPATLASYISSTVPVSNPTHPSVTFYPYISSAAYYDVYIVIPGCTYTQDCDSRTSVDIEVFPEANGLGWTSTISEQVTDDTKTLVYSGWMDATSGSFTPTIILALAQSPAGVSSSNYVVVAEAVELVLTGIATNGSTTSTSGGSNGTNSTTTSSSTSSNSTNSVAFGVFEWARSFNSTANAASSSLSNSTETALTKLGFALDAAYNTSGSKSWSVNAIAATGSNVFVGGNFSVSGNYTNVVSLDVSTGQSSSLAAGGLNGVVHAATVLGNYVYFGGEFTTTASSGTALKSLARYDPSGKAWAAVGGGVDGTVTGLVASGSSLIVTGNFSDVISSSGNSTSTGGYAVWDTSSSSWSTGAVIFGNLSAATVSSSNTYFGGRVYGSTTNGVSGIAFLTSSGSSAAISSLPGVSLSATGSNSTNPSKRSFHAPRSLAHDLFARIAGVLSEPSIVARASAPTISSVPAPAPAVLAGGFYTNSSASGKPSVSVFGGNFTSGSSIGALAFYANGALSGPTPPVQGVVRSLAVVGDYLYAGGTSLNVSTVGSGLVLYNLAQGKWVTGTVPSLNPSSGTTLNVNVLKQRLNTNTVVVGGNFATAGSLGCSGLCLWDTGSGQWSAPGSGLSSGEIKAVDFAGDSYDTLFVAGSFVLSSGDVAYAAKYSFDNSTWTPLGALPGPALAIAVDNKNASNVFAAGYGSDGTPYLQAWDGSAWSAQNASLLSGSIVSSLAFVPMSTEHTAEGPIEGDRMLMVSGNLYLENTGNVTSALYDGADWYPYLVGMSSSGGLGSASSLFWSESNFSFSITHYLARGLVVLVAIAIATGLILLLVLLFFLIALCLRRRERSHPRQEVFDKDPGSDVSSTHQHVFNNVQAALEQTLVGGSAGTAIAAATAGAGAGARRSEESAYASDNDEYAGGVGAGGAESDEEGRETTMRYDFDGPELQPGEMSMRAGQRVVILDDVQSDEWWYARDPATGREGVVPATYVW</sequence>
<organism evidence="6 7">
    <name type="scientific">Saitozyma podzolica</name>
    <dbReference type="NCBI Taxonomy" id="1890683"/>
    <lineage>
        <taxon>Eukaryota</taxon>
        <taxon>Fungi</taxon>
        <taxon>Dikarya</taxon>
        <taxon>Basidiomycota</taxon>
        <taxon>Agaricomycotina</taxon>
        <taxon>Tremellomycetes</taxon>
        <taxon>Tremellales</taxon>
        <taxon>Trimorphomycetaceae</taxon>
        <taxon>Saitozyma</taxon>
    </lineage>
</organism>
<evidence type="ECO:0000256" key="3">
    <source>
        <dbReference type="SAM" id="MobiDB-lite"/>
    </source>
</evidence>
<dbReference type="SUPFAM" id="SSF75011">
    <property type="entry name" value="3-carboxy-cis,cis-mucoante lactonizing enzyme"/>
    <property type="match status" value="1"/>
</dbReference>
<dbReference type="InterPro" id="IPR036028">
    <property type="entry name" value="SH3-like_dom_sf"/>
</dbReference>
<dbReference type="SMART" id="SM00326">
    <property type="entry name" value="SH3"/>
    <property type="match status" value="1"/>
</dbReference>
<keyword evidence="4" id="KW-0812">Transmembrane</keyword>
<dbReference type="InterPro" id="IPR011043">
    <property type="entry name" value="Gal_Oxase/kelch_b-propeller"/>
</dbReference>
<dbReference type="InterPro" id="IPR048266">
    <property type="entry name" value="Rax2-like_second"/>
</dbReference>
<evidence type="ECO:0000259" key="5">
    <source>
        <dbReference type="PROSITE" id="PS50002"/>
    </source>
</evidence>
<reference evidence="6 7" key="1">
    <citation type="submission" date="2018-11" db="EMBL/GenBank/DDBJ databases">
        <title>Genome sequence of Saitozyma podzolica DSM 27192.</title>
        <authorList>
            <person name="Aliyu H."/>
            <person name="Gorte O."/>
            <person name="Ochsenreither K."/>
        </authorList>
    </citation>
    <scope>NUCLEOTIDE SEQUENCE [LARGE SCALE GENOMIC DNA]</scope>
    <source>
        <strain evidence="6 7">DSM 27192</strain>
    </source>
</reference>
<dbReference type="Gene3D" id="2.30.30.40">
    <property type="entry name" value="SH3 Domains"/>
    <property type="match status" value="1"/>
</dbReference>
<evidence type="ECO:0000256" key="4">
    <source>
        <dbReference type="SAM" id="Phobius"/>
    </source>
</evidence>
<feature type="region of interest" description="Disordered" evidence="3">
    <location>
        <begin position="397"/>
        <end position="417"/>
    </location>
</feature>
<dbReference type="InterPro" id="IPR024982">
    <property type="entry name" value="Rax2-like_C"/>
</dbReference>
<comment type="caution">
    <text evidence="6">The sequence shown here is derived from an EMBL/GenBank/DDBJ whole genome shotgun (WGS) entry which is preliminary data.</text>
</comment>
<dbReference type="SUPFAM" id="SSF50965">
    <property type="entry name" value="Galactose oxidase, central domain"/>
    <property type="match status" value="1"/>
</dbReference>
<feature type="transmembrane region" description="Helical" evidence="4">
    <location>
        <begin position="1229"/>
        <end position="1256"/>
    </location>
</feature>
<gene>
    <name evidence="6" type="ORF">EHS25_010283</name>
</gene>
<dbReference type="OrthoDB" id="2503993at2759"/>
<keyword evidence="4" id="KW-1133">Transmembrane helix</keyword>
<protein>
    <recommendedName>
        <fullName evidence="5">SH3 domain-containing protein</fullName>
    </recommendedName>
</protein>
<dbReference type="PANTHER" id="PTHR31778">
    <property type="entry name" value="BUD SITE SELECTION PROTEIN RAX2"/>
    <property type="match status" value="1"/>
</dbReference>
<dbReference type="InterPro" id="IPR001452">
    <property type="entry name" value="SH3_domain"/>
</dbReference>
<feature type="compositionally biased region" description="Low complexity" evidence="3">
    <location>
        <begin position="402"/>
        <end position="417"/>
    </location>
</feature>
<dbReference type="SUPFAM" id="SSF50044">
    <property type="entry name" value="SH3-domain"/>
    <property type="match status" value="1"/>
</dbReference>
<feature type="region of interest" description="Disordered" evidence="3">
    <location>
        <begin position="1317"/>
        <end position="1347"/>
    </location>
</feature>
<feature type="domain" description="SH3" evidence="5">
    <location>
        <begin position="1344"/>
        <end position="1404"/>
    </location>
</feature>
<dbReference type="GO" id="GO:1902929">
    <property type="term" value="C:plasma membrane of growing cell tip"/>
    <property type="evidence" value="ECO:0007669"/>
    <property type="project" value="TreeGrafter"/>
</dbReference>
<evidence type="ECO:0000256" key="1">
    <source>
        <dbReference type="ARBA" id="ARBA00022443"/>
    </source>
</evidence>
<feature type="region of interest" description="Disordered" evidence="3">
    <location>
        <begin position="559"/>
        <end position="583"/>
    </location>
</feature>
<dbReference type="EMBL" id="RSCD01000009">
    <property type="protein sequence ID" value="RSH91107.1"/>
    <property type="molecule type" value="Genomic_DNA"/>
</dbReference>
<keyword evidence="7" id="KW-1185">Reference proteome</keyword>
<dbReference type="SUPFAM" id="SSF117281">
    <property type="entry name" value="Kelch motif"/>
    <property type="match status" value="1"/>
</dbReference>
<dbReference type="Proteomes" id="UP000279259">
    <property type="component" value="Unassembled WGS sequence"/>
</dbReference>
<dbReference type="Pfam" id="PF12768">
    <property type="entry name" value="Rax2"/>
    <property type="match status" value="1"/>
</dbReference>
<dbReference type="PANTHER" id="PTHR31778:SF2">
    <property type="entry name" value="BUD SITE SELECTION PROTEIN RAX2"/>
    <property type="match status" value="1"/>
</dbReference>
<dbReference type="PROSITE" id="PS50002">
    <property type="entry name" value="SH3"/>
    <property type="match status" value="1"/>
</dbReference>
<keyword evidence="4" id="KW-0472">Membrane</keyword>
<dbReference type="Pfam" id="PF00018">
    <property type="entry name" value="SH3_1"/>
    <property type="match status" value="1"/>
</dbReference>
<dbReference type="Pfam" id="PF20843">
    <property type="entry name" value="Rax2_3"/>
    <property type="match status" value="1"/>
</dbReference>
<accession>A0A427YJ54</accession>
<proteinExistence type="predicted"/>
<evidence type="ECO:0000313" key="7">
    <source>
        <dbReference type="Proteomes" id="UP000279259"/>
    </source>
</evidence>